<proteinExistence type="predicted"/>
<protein>
    <submittedName>
        <fullName evidence="1">Uncharacterized protein</fullName>
    </submittedName>
</protein>
<comment type="caution">
    <text evidence="1">The sequence shown here is derived from an EMBL/GenBank/DDBJ whole genome shotgun (WGS) entry which is preliminary data.</text>
</comment>
<reference evidence="1" key="1">
    <citation type="submission" date="2023-06" db="EMBL/GenBank/DDBJ databases">
        <title>Male Hemibagrus guttatus genome.</title>
        <authorList>
            <person name="Bian C."/>
        </authorList>
    </citation>
    <scope>NUCLEOTIDE SEQUENCE</scope>
    <source>
        <strain evidence="1">Male_cb2023</strain>
        <tissue evidence="1">Muscle</tissue>
    </source>
</reference>
<dbReference type="Proteomes" id="UP001274896">
    <property type="component" value="Unassembled WGS sequence"/>
</dbReference>
<evidence type="ECO:0000313" key="1">
    <source>
        <dbReference type="EMBL" id="KAK3530870.1"/>
    </source>
</evidence>
<sequence length="112" mass="12694">MTSSHLLFSYFSLIRNHIEACVFIHCAHAAETEPAGPEQLTLQLDPGLPDWETLVSPNREQHLQHYHTEHWSSSGLLFTLLTQDYAAMHSLNHIIKFAEDTTVVGLISKNDK</sequence>
<gene>
    <name evidence="1" type="ORF">QTP70_003627</name>
</gene>
<organism evidence="1 2">
    <name type="scientific">Hemibagrus guttatus</name>
    <dbReference type="NCBI Taxonomy" id="175788"/>
    <lineage>
        <taxon>Eukaryota</taxon>
        <taxon>Metazoa</taxon>
        <taxon>Chordata</taxon>
        <taxon>Craniata</taxon>
        <taxon>Vertebrata</taxon>
        <taxon>Euteleostomi</taxon>
        <taxon>Actinopterygii</taxon>
        <taxon>Neopterygii</taxon>
        <taxon>Teleostei</taxon>
        <taxon>Ostariophysi</taxon>
        <taxon>Siluriformes</taxon>
        <taxon>Bagridae</taxon>
        <taxon>Hemibagrus</taxon>
    </lineage>
</organism>
<evidence type="ECO:0000313" key="2">
    <source>
        <dbReference type="Proteomes" id="UP001274896"/>
    </source>
</evidence>
<dbReference type="EMBL" id="JAUCMX010000011">
    <property type="protein sequence ID" value="KAK3530870.1"/>
    <property type="molecule type" value="Genomic_DNA"/>
</dbReference>
<name>A0AAE0QS83_9TELE</name>
<keyword evidence="2" id="KW-1185">Reference proteome</keyword>
<accession>A0AAE0QS83</accession>
<dbReference type="AlphaFoldDB" id="A0AAE0QS83"/>